<reference evidence="2 3" key="1">
    <citation type="submission" date="2023-05" db="EMBL/GenBank/DDBJ databases">
        <title>Lithophilousrod everest ZFBP1038 complete genpme.</title>
        <authorList>
            <person name="Tian M."/>
        </authorList>
    </citation>
    <scope>NUCLEOTIDE SEQUENCE [LARGE SCALE GENOMIC DNA]</scope>
    <source>
        <strain evidence="2 3">ZFBP1038</strain>
    </source>
</reference>
<evidence type="ECO:0000313" key="2">
    <source>
        <dbReference type="EMBL" id="WGW12726.1"/>
    </source>
</evidence>
<evidence type="ECO:0000256" key="1">
    <source>
        <dbReference type="SAM" id="MobiDB-lite"/>
    </source>
</evidence>
<dbReference type="Proteomes" id="UP001209083">
    <property type="component" value="Chromosome"/>
</dbReference>
<feature type="compositionally biased region" description="Basic and acidic residues" evidence="1">
    <location>
        <begin position="69"/>
        <end position="83"/>
    </location>
</feature>
<name>A0ABY8QV89_9MICO</name>
<feature type="region of interest" description="Disordered" evidence="1">
    <location>
        <begin position="1"/>
        <end position="21"/>
    </location>
</feature>
<accession>A0ABY8QV89</accession>
<protein>
    <submittedName>
        <fullName evidence="2">Uncharacterized protein</fullName>
    </submittedName>
</protein>
<dbReference type="EMBL" id="CP090958">
    <property type="protein sequence ID" value="WGW12726.1"/>
    <property type="molecule type" value="Genomic_DNA"/>
</dbReference>
<dbReference type="RefSeq" id="WP_349639530.1">
    <property type="nucleotide sequence ID" value="NZ_CP090958.1"/>
</dbReference>
<gene>
    <name evidence="2" type="ORF">LWF01_02845</name>
</gene>
<organism evidence="2 3">
    <name type="scientific">Saxibacter everestensis</name>
    <dbReference type="NCBI Taxonomy" id="2909229"/>
    <lineage>
        <taxon>Bacteria</taxon>
        <taxon>Bacillati</taxon>
        <taxon>Actinomycetota</taxon>
        <taxon>Actinomycetes</taxon>
        <taxon>Micrococcales</taxon>
        <taxon>Brevibacteriaceae</taxon>
        <taxon>Saxibacter</taxon>
    </lineage>
</organism>
<feature type="region of interest" description="Disordered" evidence="1">
    <location>
        <begin position="52"/>
        <end position="83"/>
    </location>
</feature>
<evidence type="ECO:0000313" key="3">
    <source>
        <dbReference type="Proteomes" id="UP001209083"/>
    </source>
</evidence>
<keyword evidence="3" id="KW-1185">Reference proteome</keyword>
<sequence>MMAPMLREYSTAKPLPPQMIEPTWRRCDRGHILCADVYDCARRDPPPRLVGVARRGIHETTGNVNEVPADSRERYDDDEETKP</sequence>
<proteinExistence type="predicted"/>